<dbReference type="OrthoDB" id="3156807at2759"/>
<evidence type="ECO:0000256" key="5">
    <source>
        <dbReference type="PROSITE-ProRule" id="PRU00560"/>
    </source>
</evidence>
<keyword evidence="6" id="KW-0862">Zinc</keyword>
<dbReference type="Pfam" id="PF00580">
    <property type="entry name" value="UvrD-helicase"/>
    <property type="match status" value="1"/>
</dbReference>
<keyword evidence="6" id="KW-0479">Metal-binding</keyword>
<feature type="region of interest" description="Disordered" evidence="7">
    <location>
        <begin position="1959"/>
        <end position="1984"/>
    </location>
</feature>
<keyword evidence="11" id="KW-1185">Reference proteome</keyword>
<dbReference type="SUPFAM" id="SSF52540">
    <property type="entry name" value="P-loop containing nucleoside triphosphate hydrolases"/>
    <property type="match status" value="1"/>
</dbReference>
<keyword evidence="1 5" id="KW-0547">Nucleotide-binding</keyword>
<evidence type="ECO:0000313" key="11">
    <source>
        <dbReference type="Proteomes" id="UP000518752"/>
    </source>
</evidence>
<feature type="compositionally biased region" description="Basic and acidic residues" evidence="7">
    <location>
        <begin position="2216"/>
        <end position="2225"/>
    </location>
</feature>
<feature type="binding site" evidence="5">
    <location>
        <begin position="501"/>
        <end position="508"/>
    </location>
    <ligand>
        <name>ATP</name>
        <dbReference type="ChEBI" id="CHEBI:30616"/>
    </ligand>
</feature>
<name>A0A8H5H653_9AGAR</name>
<evidence type="ECO:0000256" key="3">
    <source>
        <dbReference type="ARBA" id="ARBA00022806"/>
    </source>
</evidence>
<dbReference type="Gene3D" id="3.40.50.300">
    <property type="entry name" value="P-loop containing nucleotide triphosphate hydrolases"/>
    <property type="match status" value="2"/>
</dbReference>
<dbReference type="GO" id="GO:0016787">
    <property type="term" value="F:hydrolase activity"/>
    <property type="evidence" value="ECO:0007669"/>
    <property type="project" value="UniProtKB-UniRule"/>
</dbReference>
<dbReference type="GO" id="GO:0005524">
    <property type="term" value="F:ATP binding"/>
    <property type="evidence" value="ECO:0007669"/>
    <property type="project" value="UniProtKB-UniRule"/>
</dbReference>
<evidence type="ECO:0000256" key="6">
    <source>
        <dbReference type="PROSITE-ProRule" id="PRU00723"/>
    </source>
</evidence>
<evidence type="ECO:0000259" key="8">
    <source>
        <dbReference type="PROSITE" id="PS50103"/>
    </source>
</evidence>
<keyword evidence="6" id="KW-0863">Zinc-finger</keyword>
<feature type="domain" description="C3H1-type" evidence="8">
    <location>
        <begin position="1506"/>
        <end position="1534"/>
    </location>
</feature>
<gene>
    <name evidence="10" type="ORF">D9757_008781</name>
</gene>
<evidence type="ECO:0000256" key="7">
    <source>
        <dbReference type="SAM" id="MobiDB-lite"/>
    </source>
</evidence>
<dbReference type="PANTHER" id="PTHR21529:SF4">
    <property type="entry name" value="TPR AND ANKYRIN REPEAT-CONTAINING PROTEIN 1"/>
    <property type="match status" value="1"/>
</dbReference>
<organism evidence="10 11">
    <name type="scientific">Collybiopsis confluens</name>
    <dbReference type="NCBI Taxonomy" id="2823264"/>
    <lineage>
        <taxon>Eukaryota</taxon>
        <taxon>Fungi</taxon>
        <taxon>Dikarya</taxon>
        <taxon>Basidiomycota</taxon>
        <taxon>Agaricomycotina</taxon>
        <taxon>Agaricomycetes</taxon>
        <taxon>Agaricomycetidae</taxon>
        <taxon>Agaricales</taxon>
        <taxon>Marasmiineae</taxon>
        <taxon>Omphalotaceae</taxon>
        <taxon>Collybiopsis</taxon>
    </lineage>
</organism>
<evidence type="ECO:0000256" key="2">
    <source>
        <dbReference type="ARBA" id="ARBA00022801"/>
    </source>
</evidence>
<dbReference type="PROSITE" id="PS51198">
    <property type="entry name" value="UVRD_HELICASE_ATP_BIND"/>
    <property type="match status" value="1"/>
</dbReference>
<evidence type="ECO:0000256" key="1">
    <source>
        <dbReference type="ARBA" id="ARBA00022741"/>
    </source>
</evidence>
<keyword evidence="4 5" id="KW-0067">ATP-binding</keyword>
<feature type="zinc finger region" description="C3H1-type" evidence="6">
    <location>
        <begin position="1506"/>
        <end position="1534"/>
    </location>
</feature>
<accession>A0A8H5H653</accession>
<dbReference type="InterPro" id="IPR000571">
    <property type="entry name" value="Znf_CCCH"/>
</dbReference>
<dbReference type="GO" id="GO:0008270">
    <property type="term" value="F:zinc ion binding"/>
    <property type="evidence" value="ECO:0007669"/>
    <property type="project" value="UniProtKB-KW"/>
</dbReference>
<dbReference type="Proteomes" id="UP000518752">
    <property type="component" value="Unassembled WGS sequence"/>
</dbReference>
<feature type="domain" description="UvrD-like helicase ATP-binding" evidence="9">
    <location>
        <begin position="480"/>
        <end position="858"/>
    </location>
</feature>
<evidence type="ECO:0008006" key="12">
    <source>
        <dbReference type="Google" id="ProtNLM"/>
    </source>
</evidence>
<proteinExistence type="predicted"/>
<evidence type="ECO:0000256" key="4">
    <source>
        <dbReference type="ARBA" id="ARBA00022840"/>
    </source>
</evidence>
<dbReference type="InterPro" id="IPR027417">
    <property type="entry name" value="P-loop_NTPase"/>
</dbReference>
<feature type="compositionally biased region" description="Low complexity" evidence="7">
    <location>
        <begin position="1960"/>
        <end position="1972"/>
    </location>
</feature>
<feature type="region of interest" description="Disordered" evidence="7">
    <location>
        <begin position="2205"/>
        <end position="2225"/>
    </location>
</feature>
<dbReference type="PROSITE" id="PS50103">
    <property type="entry name" value="ZF_C3H1"/>
    <property type="match status" value="1"/>
</dbReference>
<dbReference type="InterPro" id="IPR039904">
    <property type="entry name" value="TRANK1"/>
</dbReference>
<keyword evidence="2 5" id="KW-0378">Hydrolase</keyword>
<protein>
    <recommendedName>
        <fullName evidence="12">UvrD-like helicase ATP-binding domain-containing protein</fullName>
    </recommendedName>
</protein>
<reference evidence="10 11" key="1">
    <citation type="journal article" date="2020" name="ISME J.">
        <title>Uncovering the hidden diversity of litter-decomposition mechanisms in mushroom-forming fungi.</title>
        <authorList>
            <person name="Floudas D."/>
            <person name="Bentzer J."/>
            <person name="Ahren D."/>
            <person name="Johansson T."/>
            <person name="Persson P."/>
            <person name="Tunlid A."/>
        </authorList>
    </citation>
    <scope>NUCLEOTIDE SEQUENCE [LARGE SCALE GENOMIC DNA]</scope>
    <source>
        <strain evidence="10 11">CBS 406.79</strain>
    </source>
</reference>
<evidence type="ECO:0000313" key="10">
    <source>
        <dbReference type="EMBL" id="KAF5377115.1"/>
    </source>
</evidence>
<keyword evidence="3 5" id="KW-0347">Helicase</keyword>
<dbReference type="EMBL" id="JAACJN010000085">
    <property type="protein sequence ID" value="KAF5377115.1"/>
    <property type="molecule type" value="Genomic_DNA"/>
</dbReference>
<dbReference type="PANTHER" id="PTHR21529">
    <property type="entry name" value="MAMMARY TURMOR VIRUS RECEPTOR HOMOLOG 1, 2 MTVR1, 2"/>
    <property type="match status" value="1"/>
</dbReference>
<evidence type="ECO:0000259" key="9">
    <source>
        <dbReference type="PROSITE" id="PS51198"/>
    </source>
</evidence>
<dbReference type="InterPro" id="IPR014016">
    <property type="entry name" value="UvrD-like_ATP-bd"/>
</dbReference>
<sequence length="2225" mass="252570">MSSKISNDLFSSSRLTSLAAVDESLSKFEVAISINFHHPENLLAELLSHQPQALPLVFSCINEDAFIPLKTHVYGAFQSENKLLTDSMAFKVLVNLSHFFCFHPTATSIIKAQDHYRTVEGAAALLQLLSTMDFMQETPPLEEEVEDFGVRVRIRGKKQKKPSRARLSKAVDPKPFKNLDLQIPLDQTEADQIKNHLLRILESILDFYLLNLRDEEFSAAIKIASVSLSIVESETTQATASDSFEGGATVVEFTPAAFPKIQPMKSALYFDSVEGFGEWSIFISQKAEAEIRSRHRKDQHSFDIIVKKIKELSNGHFSPDNQKRLSGPSSEVPIFEAKMTADLRLIYQIDIVTSDDERDKQAIKVFGIYTHAHMDNRMWESIGHQLSRKGENYRERCAVRKPAQNAADGQTFVPALFPPLPEVQDEAGLYNWLSEEDDPSLFCLPLDSAQLKKQSRMDKYVVFSQPLLNTMLADLDATFPHLVSAREKQIIEHPYSCYVIGRSGTGKTTTLLFKMLLVERTHQMTGGDAPKPRQIFVTQSRILAKKVEQYYQTLGRSLTATSQTIAQLSEYRARVGNAIFDEDNDMIDADDVVDWSGELPPRFSELGDEHFPLFTTFNGLCSLLEADIKAASESSMSKKALKQSATLSAHLLSSERGSQFVTYEVFYRDYWPHFPQTLTSKLDPSLVFSEFIGVIKGSEETLETTKNFLERSAYQNMSARNQSTFADSREDLYELFNAYITKKKRFGDVDAADRAHKILKFFKTRAFAGQQVDHLYVDEVQDNLLIDSLVLRLLCHDENGLFWAGDTAQTIAAGSSFRFNSLKAFQWRLENKRRTESSKPQLGIEPKTFELLINYRSHSGITNCAHSIIELITLFWKDSIDRLAPERGVVAGLKPSFFVGWDEDAAGLDHFLFGDLGNRIEFGAQQCILVRNDAARERLQARLGENVGLIMTIYDSKGLEFNDASDVLLYDFFNDSPAKLTQWRLLLNALNDRSGISAPDFERNKQRYTSICTELKFLYVAITRARENVWIIDSSEKSEPMRMYWTEQEVIRNVEPGAGTPQLASSSPPEEWERQGHNLFDRKKWAQARLCFERAGQPEKMAVAEAYNLRQIAERISLDSKTARLERNAQFVKAAEAFAKCSKSAGPKRKRDFNRIAGKCYREGREFLLAAECFHAAREFNDAVRCYRKAERYDEAVEIVQNEKDKVDDSLAEDVIRVAKMLYFSQVQSLPSAADREKKLQQVGVLFDSVDDQLEYLEDRDMDVARAAVLVSHGRAREAADLHLASGRVLEAIDFFIQDSENADSARRAAESILDGFWRKLTFAVKPLEIKGDPLVQKILDLAQKIDYRPLDVNLRDEISMFRTILSNDHTTLGNLGRTFWIANNRPAALLCLDYYHGISSLFEDLTVYEMAEAQELFRTYLRLLIDVWANGRPTEQAGLLKLFGFQKLSDSHVRLTDGTYLRQKLGFADQDNTLETSEFIRRFKACISRHIRNRVFAQTSSCKGSKSFAPCLTFAVFQFCHRGTSCREAHLPLESLTASFYNARLRIHLQQIQIVQLLNPSDGYSSPQMVSLRRRVKMQSYSPRSDLALSFWLNRLYNALFPPSYVLGTSAYAQFQEIPEYSGATRTIRGWVRDFILGRHYHPSDTFLSDLTRLGTLAMVFDGLYALGTSLIYRGKWGLTSGPSFFNRKGGGTVIPELIGLITENPHSNHNYITASGLALSHIMKDEQVHIDIGLLCDLLDKFVRSYVLVCWVQGGHKHHNVMLPRSWLSEPISSENLQLKRLFLVLPVLSSVGELLFKIYSGRFAGHLLYENQTLASEEIPLRVRTIFISRICRAVCLLGYNVMDRNIRSRIWTELTLLRKYKKPETQFPQAYRFYVEANGWDDLAREVRRSTKGSPLDEMVNIVHKDNYTPHTLRDARTVVYENLEDLPKLLVGAMAPVGQTVARTGPVQILRNPRSVASSTSGSVQSQPNVTVIQGDSRPVDISANEEQANGADDPENNPEERIEDAARPTISFSIDGPLTDQPEIQEPTENEKRSAAVIQQAYRIYVSRKAKQPDQNTISRNKYFDTYMKLDIPAGRYRKMLLGPLPHILVFLELLYTGSYEAKAKTRKRTLLPLKSEEIDLVDKQLTDIINMMKKIKKWQTTLEPISKFHSGRDCLELRTLMREIQDVVQNEVIGLPVRILPQTKAEFDTGFKGIAQVPAPPKAVPTTSERPELNTEDV</sequence>
<comment type="caution">
    <text evidence="10">The sequence shown here is derived from an EMBL/GenBank/DDBJ whole genome shotgun (WGS) entry which is preliminary data.</text>
</comment>
<dbReference type="GO" id="GO:0004386">
    <property type="term" value="F:helicase activity"/>
    <property type="evidence" value="ECO:0007669"/>
    <property type="project" value="UniProtKB-UniRule"/>
</dbReference>